<evidence type="ECO:0000313" key="2">
    <source>
        <dbReference type="EMBL" id="CAE6512374.1"/>
    </source>
</evidence>
<keyword evidence="1" id="KW-0472">Membrane</keyword>
<sequence>MSDYPYTPLPFNVTLASPLFQLSPSASNITQGWVPSCSTPDCVPTASWSTGSVGATLAFQYWGSDVAFDGNVKGNMSVEFLLDGVSKTWSPSTDMLFRLHGEGNDNLRLQNLTLRVLDAAPDSELTIKQARVNGSSFTADVWGLDRWIIPSNDMGLRYTGFVQQPSSIQAGSQTTYVSSKAGDTMSTQFNGSALLIHGPCGPTNGLVKVKINDKEATVNTSKPIPSDDCLIFQSWGFPSTAMHELRVENVDGAALGINRVEFFLVSPYVNKGNSRDPGGALVAGIVIVVVFTVLAVIIITFRFKKKKMVVRQTKLAYS</sequence>
<proteinExistence type="predicted"/>
<dbReference type="EMBL" id="CAJMWT010006054">
    <property type="protein sequence ID" value="CAE6512374.1"/>
    <property type="molecule type" value="Genomic_DNA"/>
</dbReference>
<keyword evidence="1" id="KW-0812">Transmembrane</keyword>
<organism evidence="2 3">
    <name type="scientific">Rhizoctonia solani</name>
    <dbReference type="NCBI Taxonomy" id="456999"/>
    <lineage>
        <taxon>Eukaryota</taxon>
        <taxon>Fungi</taxon>
        <taxon>Dikarya</taxon>
        <taxon>Basidiomycota</taxon>
        <taxon>Agaricomycotina</taxon>
        <taxon>Agaricomycetes</taxon>
        <taxon>Cantharellales</taxon>
        <taxon>Ceratobasidiaceae</taxon>
        <taxon>Rhizoctonia</taxon>
    </lineage>
</organism>
<dbReference type="Proteomes" id="UP000663843">
    <property type="component" value="Unassembled WGS sequence"/>
</dbReference>
<reference evidence="2" key="1">
    <citation type="submission" date="2021-01" db="EMBL/GenBank/DDBJ databases">
        <authorList>
            <person name="Kaushik A."/>
        </authorList>
    </citation>
    <scope>NUCLEOTIDE SEQUENCE</scope>
    <source>
        <strain evidence="2">AG2-2IIIB</strain>
    </source>
</reference>
<evidence type="ECO:0000256" key="1">
    <source>
        <dbReference type="SAM" id="Phobius"/>
    </source>
</evidence>
<protein>
    <submittedName>
        <fullName evidence="2">Uncharacterized protein</fullName>
    </submittedName>
</protein>
<dbReference type="Gene3D" id="2.60.120.260">
    <property type="entry name" value="Galactose-binding domain-like"/>
    <property type="match status" value="1"/>
</dbReference>
<feature type="transmembrane region" description="Helical" evidence="1">
    <location>
        <begin position="280"/>
        <end position="301"/>
    </location>
</feature>
<evidence type="ECO:0000313" key="3">
    <source>
        <dbReference type="Proteomes" id="UP000663843"/>
    </source>
</evidence>
<gene>
    <name evidence="2" type="ORF">RDB_LOCUS154679</name>
</gene>
<accession>A0A8H3D6N1</accession>
<dbReference type="AlphaFoldDB" id="A0A8H3D6N1"/>
<name>A0A8H3D6N1_9AGAM</name>
<keyword evidence="1" id="KW-1133">Transmembrane helix</keyword>
<comment type="caution">
    <text evidence="2">The sequence shown here is derived from an EMBL/GenBank/DDBJ whole genome shotgun (WGS) entry which is preliminary data.</text>
</comment>